<protein>
    <recommendedName>
        <fullName evidence="3">Nudix hydrolase domain-containing protein</fullName>
    </recommendedName>
</protein>
<dbReference type="OrthoDB" id="9972248at2759"/>
<dbReference type="Gene3D" id="3.90.79.10">
    <property type="entry name" value="Nucleoside Triphosphate Pyrophosphohydrolase"/>
    <property type="match status" value="1"/>
</dbReference>
<dbReference type="SUPFAM" id="SSF55811">
    <property type="entry name" value="Nudix"/>
    <property type="match status" value="1"/>
</dbReference>
<dbReference type="InterPro" id="IPR000086">
    <property type="entry name" value="NUDIX_hydrolase_dom"/>
</dbReference>
<keyword evidence="6" id="KW-1185">Reference proteome</keyword>
<evidence type="ECO:0000313" key="5">
    <source>
        <dbReference type="EMBL" id="KAG8462214.1"/>
    </source>
</evidence>
<dbReference type="Pfam" id="PF00293">
    <property type="entry name" value="NUDIX"/>
    <property type="match status" value="1"/>
</dbReference>
<organism evidence="5 6">
    <name type="scientific">Diacronema lutheri</name>
    <name type="common">Unicellular marine alga</name>
    <name type="synonym">Monochrysis lutheri</name>
    <dbReference type="NCBI Taxonomy" id="2081491"/>
    <lineage>
        <taxon>Eukaryota</taxon>
        <taxon>Haptista</taxon>
        <taxon>Haptophyta</taxon>
        <taxon>Pavlovophyceae</taxon>
        <taxon>Pavlovales</taxon>
        <taxon>Pavlovaceae</taxon>
        <taxon>Diacronema</taxon>
    </lineage>
</organism>
<dbReference type="PROSITE" id="PS00893">
    <property type="entry name" value="NUDIX_BOX"/>
    <property type="match status" value="1"/>
</dbReference>
<dbReference type="OMA" id="VQVYQGY"/>
<dbReference type="InterPro" id="IPR039989">
    <property type="entry name" value="NUDT9"/>
</dbReference>
<keyword evidence="1" id="KW-0378">Hydrolase</keyword>
<sequence length="305" mass="32903">MRLCMCITRDTGTAPHAQPSVRSSGSRGAKAPHVRSRSEINGAYQKQRAPVPDERVPWSVAWPAYAPIEFTHESVAKQPVWADPVDASRIAGLRDRLSYESSPLTLAPNGRPLNPFGRTGTTGRGLLGKWGPNHAADPIVLRARPDGVFEMVAIKRRDTGQWAIPGGMVDAGEVVSVTLRREFTEEAGALDDPREQAALSSALDVLFGSGGSSVYCGYVDDPRNTDNAWMETAVHAFLLPADLSAKLPLQSGSDAADVRWLPLDEQLLGGDASALYADHLRFVMLALRQVGGERVRSPSAENART</sequence>
<evidence type="ECO:0000259" key="3">
    <source>
        <dbReference type="PROSITE" id="PS51462"/>
    </source>
</evidence>
<dbReference type="AlphaFoldDB" id="A0A8J5XKH8"/>
<dbReference type="CDD" id="cd03670">
    <property type="entry name" value="NUDIX_ADPRase_Nudt9"/>
    <property type="match status" value="1"/>
</dbReference>
<proteinExistence type="predicted"/>
<comment type="caution">
    <text evidence="5">The sequence shown here is derived from an EMBL/GenBank/DDBJ whole genome shotgun (WGS) entry which is preliminary data.</text>
</comment>
<feature type="region of interest" description="Disordered" evidence="2">
    <location>
        <begin position="12"/>
        <end position="48"/>
    </location>
</feature>
<dbReference type="EMBL" id="JAGTXO010000075">
    <property type="protein sequence ID" value="KAG8457295.1"/>
    <property type="molecule type" value="Genomic_DNA"/>
</dbReference>
<dbReference type="InterPro" id="IPR015797">
    <property type="entry name" value="NUDIX_hydrolase-like_dom_sf"/>
</dbReference>
<gene>
    <name evidence="4" type="ORF">KFE25_001032</name>
    <name evidence="5" type="ORF">KFE25_012034</name>
</gene>
<dbReference type="PROSITE" id="PS51462">
    <property type="entry name" value="NUDIX"/>
    <property type="match status" value="1"/>
</dbReference>
<evidence type="ECO:0000256" key="2">
    <source>
        <dbReference type="SAM" id="MobiDB-lite"/>
    </source>
</evidence>
<evidence type="ECO:0000313" key="6">
    <source>
        <dbReference type="Proteomes" id="UP000751190"/>
    </source>
</evidence>
<dbReference type="PANTHER" id="PTHR13030">
    <property type="entry name" value="NUDIX HYDROLASE"/>
    <property type="match status" value="1"/>
</dbReference>
<dbReference type="InterPro" id="IPR020084">
    <property type="entry name" value="NUDIX_hydrolase_CS"/>
</dbReference>
<dbReference type="PANTHER" id="PTHR13030:SF8">
    <property type="entry name" value="ADP-RIBOSE PYROPHOSPHATASE, MITOCHONDRIAL"/>
    <property type="match status" value="1"/>
</dbReference>
<dbReference type="Pfam" id="PF25969">
    <property type="entry name" value="NUDT9_N"/>
    <property type="match status" value="1"/>
</dbReference>
<dbReference type="EMBL" id="JAGTXO010000021">
    <property type="protein sequence ID" value="KAG8462214.1"/>
    <property type="molecule type" value="Genomic_DNA"/>
</dbReference>
<feature type="domain" description="Nudix hydrolase" evidence="3">
    <location>
        <begin position="132"/>
        <end position="289"/>
    </location>
</feature>
<reference evidence="5" key="1">
    <citation type="submission" date="2021-05" db="EMBL/GenBank/DDBJ databases">
        <title>The genome of the haptophyte Pavlova lutheri (Diacronema luteri, Pavlovales) - a model for lipid biosynthesis in eukaryotic algae.</title>
        <authorList>
            <person name="Hulatt C.J."/>
            <person name="Posewitz M.C."/>
        </authorList>
    </citation>
    <scope>NUCLEOTIDE SEQUENCE</scope>
    <source>
        <strain evidence="5">NIVA-4/92</strain>
    </source>
</reference>
<evidence type="ECO:0000313" key="4">
    <source>
        <dbReference type="EMBL" id="KAG8457295.1"/>
    </source>
</evidence>
<dbReference type="GO" id="GO:0047631">
    <property type="term" value="F:ADP-ribose diphosphatase activity"/>
    <property type="evidence" value="ECO:0007669"/>
    <property type="project" value="InterPro"/>
</dbReference>
<dbReference type="Proteomes" id="UP000751190">
    <property type="component" value="Unassembled WGS sequence"/>
</dbReference>
<evidence type="ECO:0000256" key="1">
    <source>
        <dbReference type="ARBA" id="ARBA00022801"/>
    </source>
</evidence>
<accession>A0A8J5XKH8</accession>
<name>A0A8J5XKH8_DIALT</name>